<dbReference type="InterPro" id="IPR058030">
    <property type="entry name" value="TRIM8/14/16/25/29/45/65_CC"/>
</dbReference>
<organism evidence="5 6">
    <name type="scientific">Mugilogobius chulae</name>
    <name type="common">yellowstripe goby</name>
    <dbReference type="NCBI Taxonomy" id="88201"/>
    <lineage>
        <taxon>Eukaryota</taxon>
        <taxon>Metazoa</taxon>
        <taxon>Chordata</taxon>
        <taxon>Craniata</taxon>
        <taxon>Vertebrata</taxon>
        <taxon>Euteleostomi</taxon>
        <taxon>Actinopterygii</taxon>
        <taxon>Neopterygii</taxon>
        <taxon>Teleostei</taxon>
        <taxon>Neoteleostei</taxon>
        <taxon>Acanthomorphata</taxon>
        <taxon>Gobiaria</taxon>
        <taxon>Gobiiformes</taxon>
        <taxon>Gobioidei</taxon>
        <taxon>Gobiidae</taxon>
        <taxon>Gobionellinae</taxon>
        <taxon>Mugilogobius</taxon>
    </lineage>
</organism>
<evidence type="ECO:0000256" key="3">
    <source>
        <dbReference type="SAM" id="Phobius"/>
    </source>
</evidence>
<evidence type="ECO:0000256" key="1">
    <source>
        <dbReference type="SAM" id="Coils"/>
    </source>
</evidence>
<dbReference type="InterPro" id="IPR003877">
    <property type="entry name" value="SPRY_dom"/>
</dbReference>
<accession>A0AAW0NVV3</accession>
<feature type="transmembrane region" description="Helical" evidence="3">
    <location>
        <begin position="61"/>
        <end position="82"/>
    </location>
</feature>
<keyword evidence="3" id="KW-0472">Membrane</keyword>
<feature type="compositionally biased region" description="Polar residues" evidence="2">
    <location>
        <begin position="518"/>
        <end position="527"/>
    </location>
</feature>
<dbReference type="Gene3D" id="2.60.120.920">
    <property type="match status" value="1"/>
</dbReference>
<feature type="coiled-coil region" evidence="1">
    <location>
        <begin position="637"/>
        <end position="668"/>
    </location>
</feature>
<feature type="compositionally biased region" description="Polar residues" evidence="2">
    <location>
        <begin position="490"/>
        <end position="502"/>
    </location>
</feature>
<evidence type="ECO:0000256" key="2">
    <source>
        <dbReference type="SAM" id="MobiDB-lite"/>
    </source>
</evidence>
<dbReference type="InterPro" id="IPR050143">
    <property type="entry name" value="TRIM/RBCC"/>
</dbReference>
<dbReference type="PANTHER" id="PTHR24103">
    <property type="entry name" value="E3 UBIQUITIN-PROTEIN LIGASE TRIM"/>
    <property type="match status" value="1"/>
</dbReference>
<dbReference type="PROSITE" id="PS50188">
    <property type="entry name" value="B302_SPRY"/>
    <property type="match status" value="1"/>
</dbReference>
<keyword evidence="3" id="KW-1133">Transmembrane helix</keyword>
<dbReference type="Gene3D" id="1.20.1070.10">
    <property type="entry name" value="Rhodopsin 7-helix transmembrane proteins"/>
    <property type="match status" value="1"/>
</dbReference>
<dbReference type="SUPFAM" id="SSF81321">
    <property type="entry name" value="Family A G protein-coupled receptor-like"/>
    <property type="match status" value="1"/>
</dbReference>
<protein>
    <recommendedName>
        <fullName evidence="4">B30.2/SPRY domain-containing protein</fullName>
    </recommendedName>
</protein>
<proteinExistence type="predicted"/>
<feature type="domain" description="B30.2/SPRY" evidence="4">
    <location>
        <begin position="718"/>
        <end position="840"/>
    </location>
</feature>
<name>A0AAW0NVV3_9GOBI</name>
<dbReference type="InterPro" id="IPR013320">
    <property type="entry name" value="ConA-like_dom_sf"/>
</dbReference>
<dbReference type="PRINTS" id="PR01407">
    <property type="entry name" value="BUTYPHLNCDUF"/>
</dbReference>
<gene>
    <name evidence="5" type="ORF">WMY93_014766</name>
</gene>
<feature type="compositionally biased region" description="Polar residues" evidence="2">
    <location>
        <begin position="463"/>
        <end position="481"/>
    </location>
</feature>
<dbReference type="Proteomes" id="UP001460270">
    <property type="component" value="Unassembled WGS sequence"/>
</dbReference>
<dbReference type="Pfam" id="PF00622">
    <property type="entry name" value="SPRY"/>
    <property type="match status" value="1"/>
</dbReference>
<dbReference type="AlphaFoldDB" id="A0AAW0NVV3"/>
<feature type="region of interest" description="Disordered" evidence="2">
    <location>
        <begin position="417"/>
        <end position="455"/>
    </location>
</feature>
<feature type="region of interest" description="Disordered" evidence="2">
    <location>
        <begin position="490"/>
        <end position="531"/>
    </location>
</feature>
<dbReference type="EMBL" id="JBBPFD010000010">
    <property type="protein sequence ID" value="KAK7910082.1"/>
    <property type="molecule type" value="Genomic_DNA"/>
</dbReference>
<comment type="caution">
    <text evidence="5">The sequence shown here is derived from an EMBL/GenBank/DDBJ whole genome shotgun (WGS) entry which is preliminary data.</text>
</comment>
<reference evidence="6" key="1">
    <citation type="submission" date="2024-04" db="EMBL/GenBank/DDBJ databases">
        <title>Salinicola lusitanus LLJ914,a marine bacterium isolated from the Okinawa Trough.</title>
        <authorList>
            <person name="Li J."/>
        </authorList>
    </citation>
    <scope>NUCLEOTIDE SEQUENCE [LARGE SCALE GENOMIC DNA]</scope>
</reference>
<keyword evidence="6" id="KW-1185">Reference proteome</keyword>
<keyword evidence="3" id="KW-0812">Transmembrane</keyword>
<dbReference type="SUPFAM" id="SSF49899">
    <property type="entry name" value="Concanavalin A-like lectins/glucanases"/>
    <property type="match status" value="1"/>
</dbReference>
<keyword evidence="1" id="KW-0175">Coiled coil</keyword>
<feature type="compositionally biased region" description="Low complexity" evidence="2">
    <location>
        <begin position="443"/>
        <end position="455"/>
    </location>
</feature>
<dbReference type="Pfam" id="PF25600">
    <property type="entry name" value="TRIM_CC"/>
    <property type="match status" value="1"/>
</dbReference>
<evidence type="ECO:0000313" key="6">
    <source>
        <dbReference type="Proteomes" id="UP001460270"/>
    </source>
</evidence>
<evidence type="ECO:0000313" key="5">
    <source>
        <dbReference type="EMBL" id="KAK7910082.1"/>
    </source>
</evidence>
<evidence type="ECO:0000259" key="4">
    <source>
        <dbReference type="PROSITE" id="PS50188"/>
    </source>
</evidence>
<dbReference type="InterPro" id="IPR043136">
    <property type="entry name" value="B30.2/SPRY_sf"/>
</dbReference>
<dbReference type="InterPro" id="IPR003879">
    <property type="entry name" value="Butyrophylin_SPRY"/>
</dbReference>
<feature type="transmembrane region" description="Helical" evidence="3">
    <location>
        <begin position="26"/>
        <end position="45"/>
    </location>
</feature>
<sequence>MGTLANSSLESDICRSDAMINILRTWLTSYLLILPLFLYIFYVGYKQRQKRQSVPSHSDVFTFNIAAMEIVTIFATSCYSLGIQVNKLAITRVGDYLFDVGTAGQMCIHCLTCVDRYLAVVHPITYLRLKERGEGVRLARKVRAVKRRQSRRRTAQHSTDVWSPVIKMADGKSLQVCHCGWSKLTTYHGLRTHQGLKGCTPKGTHIPQSTQQIIYMPKITYMPSYEPDNFLLKDIMEPDLPAANQTFGPALTEVTIKKENKPFFGSVHKPLQSSDNGSKTRNALDSMIGTQQMSRSPHTIPINDVVIDGKENKLLFGGAPVFNFTGNTSQKTFDQNLQQPEAFNLFMAPPGTLSIGQNFGTTPLFSSLVNNNQTQGSFGLSTDAQQLFVPKSSTQNTPQTDNSTSLFQNLLLLDVPEQKSNSGLSSTTAEASRNKEKKQNLEQPQQQSGFSQTQTQDFPAALNKTSQAVSSTKQEPVSTMTTSTANITGAAQNGQIDSQSGPVTPKAAPQQEPKSCFETPQKNLSTTEENKTRRALDFSTGAQQAQASLEVPTTTAQSFLPPVKNQKETEAEKLQKLQRDQIKAELQQKIRFREQKLCDIKSHAKTCKGSLDAEWLEIDNVFSTVIHIVEEARQRALQPLENRRQKLKRDSQSLIQKIQEDIAKLDEAIKEVDFAADIDIVPLSMQKTRDITKLNLNRDYAFGTLQTTISTMMEEIHEELSKLSALELKRAPAFAVDVKLDPSTAHQWLVVSKDGKEVQDGGQCQQLPHNAGRFDLFGSILGAGHFSSGGKAYWEVQVGDKSGWDLGVASAKANRKGKLTLSPDNGYWAIVHFEGTSMRL</sequence>
<dbReference type="SMART" id="SM00589">
    <property type="entry name" value="PRY"/>
    <property type="match status" value="1"/>
</dbReference>
<feature type="region of interest" description="Disordered" evidence="2">
    <location>
        <begin position="462"/>
        <end position="481"/>
    </location>
</feature>
<dbReference type="InterPro" id="IPR001870">
    <property type="entry name" value="B30.2/SPRY"/>
</dbReference>
<dbReference type="InterPro" id="IPR006574">
    <property type="entry name" value="PRY"/>
</dbReference>
<feature type="compositionally biased region" description="Polar residues" evidence="2">
    <location>
        <begin position="418"/>
        <end position="431"/>
    </location>
</feature>
<dbReference type="Pfam" id="PF13765">
    <property type="entry name" value="PRY"/>
    <property type="match status" value="1"/>
</dbReference>